<dbReference type="Pfam" id="PF00651">
    <property type="entry name" value="BTB"/>
    <property type="match status" value="1"/>
</dbReference>
<feature type="domain" description="BTB" evidence="1">
    <location>
        <begin position="24"/>
        <end position="89"/>
    </location>
</feature>
<dbReference type="EMBL" id="QGMJ01000167">
    <property type="protein sequence ID" value="TVY40704.1"/>
    <property type="molecule type" value="Genomic_DNA"/>
</dbReference>
<dbReference type="InterPro" id="IPR011333">
    <property type="entry name" value="SKP1/BTB/POZ_sf"/>
</dbReference>
<dbReference type="CDD" id="cd18186">
    <property type="entry name" value="BTB_POZ_ZBTB_KLHL-like"/>
    <property type="match status" value="1"/>
</dbReference>
<gene>
    <name evidence="2" type="ORF">LSUB1_G002410</name>
</gene>
<evidence type="ECO:0000259" key="1">
    <source>
        <dbReference type="PROSITE" id="PS50097"/>
    </source>
</evidence>
<dbReference type="SUPFAM" id="SSF54695">
    <property type="entry name" value="POZ domain"/>
    <property type="match status" value="1"/>
</dbReference>
<dbReference type="PANTHER" id="PTHR47843:SF7">
    <property type="entry name" value="BTB DOMAIN-CONTAINING PROTEIN"/>
    <property type="match status" value="1"/>
</dbReference>
<sequence length="232" mass="26926">MSAFQALLMKEKADWTIRRILGSEIVTIYVGPKRKSFTLHKKLLCERSIYFLKAFAGGFKEGAEGVMYMEEGHVGAFDDLVNWIYRDQLPSFLSKDFADSIDGWCNFYDTVMEPLFFMAEKFCINELCNKILDKLQDSDLKLRVMRRGHLMVVYANTHEDSKLRKYYALLFAYAATFGPNVHPEGYSELVESIPDLLKSTPDLAMDFTILQFTYGYRFRERKTAVSFTAILW</sequence>
<organism evidence="2 3">
    <name type="scientific">Lachnellula subtilissima</name>
    <dbReference type="NCBI Taxonomy" id="602034"/>
    <lineage>
        <taxon>Eukaryota</taxon>
        <taxon>Fungi</taxon>
        <taxon>Dikarya</taxon>
        <taxon>Ascomycota</taxon>
        <taxon>Pezizomycotina</taxon>
        <taxon>Leotiomycetes</taxon>
        <taxon>Helotiales</taxon>
        <taxon>Lachnaceae</taxon>
        <taxon>Lachnellula</taxon>
    </lineage>
</organism>
<protein>
    <recommendedName>
        <fullName evidence="1">BTB domain-containing protein</fullName>
    </recommendedName>
</protein>
<reference evidence="2 3" key="1">
    <citation type="submission" date="2018-05" db="EMBL/GenBank/DDBJ databases">
        <title>Genome sequencing and assembly of the regulated plant pathogen Lachnellula willkommii and related sister species for the development of diagnostic species identification markers.</title>
        <authorList>
            <person name="Giroux E."/>
            <person name="Bilodeau G."/>
        </authorList>
    </citation>
    <scope>NUCLEOTIDE SEQUENCE [LARGE SCALE GENOMIC DNA]</scope>
    <source>
        <strain evidence="2 3">CBS 197.66</strain>
    </source>
</reference>
<proteinExistence type="predicted"/>
<dbReference type="PROSITE" id="PS50097">
    <property type="entry name" value="BTB"/>
    <property type="match status" value="1"/>
</dbReference>
<keyword evidence="3" id="KW-1185">Reference proteome</keyword>
<comment type="caution">
    <text evidence="2">The sequence shown here is derived from an EMBL/GenBank/DDBJ whole genome shotgun (WGS) entry which is preliminary data.</text>
</comment>
<evidence type="ECO:0000313" key="2">
    <source>
        <dbReference type="EMBL" id="TVY40704.1"/>
    </source>
</evidence>
<name>A0A8H8RTV9_9HELO</name>
<dbReference type="OrthoDB" id="6359816at2759"/>
<dbReference type="Proteomes" id="UP000462212">
    <property type="component" value="Unassembled WGS sequence"/>
</dbReference>
<dbReference type="SMART" id="SM00225">
    <property type="entry name" value="BTB"/>
    <property type="match status" value="1"/>
</dbReference>
<dbReference type="InterPro" id="IPR000210">
    <property type="entry name" value="BTB/POZ_dom"/>
</dbReference>
<dbReference type="Gene3D" id="3.30.710.10">
    <property type="entry name" value="Potassium Channel Kv1.1, Chain A"/>
    <property type="match status" value="1"/>
</dbReference>
<accession>A0A8H8RTV9</accession>
<dbReference type="AlphaFoldDB" id="A0A8H8RTV9"/>
<dbReference type="PANTHER" id="PTHR47843">
    <property type="entry name" value="BTB DOMAIN-CONTAINING PROTEIN-RELATED"/>
    <property type="match status" value="1"/>
</dbReference>
<evidence type="ECO:0000313" key="3">
    <source>
        <dbReference type="Proteomes" id="UP000462212"/>
    </source>
</evidence>